<gene>
    <name evidence="2" type="ORF">SAMN03097708_00433</name>
</gene>
<evidence type="ECO:0000313" key="3">
    <source>
        <dbReference type="Proteomes" id="UP000199648"/>
    </source>
</evidence>
<dbReference type="RefSeq" id="WP_092992106.1">
    <property type="nucleotide sequence ID" value="NZ_FMWD01000001.1"/>
</dbReference>
<keyword evidence="3" id="KW-1185">Reference proteome</keyword>
<reference evidence="2 3" key="1">
    <citation type="submission" date="2016-10" db="EMBL/GenBank/DDBJ databases">
        <authorList>
            <person name="de Groot N.N."/>
        </authorList>
    </citation>
    <scope>NUCLEOTIDE SEQUENCE [LARGE SCALE GENOMIC DNA]</scope>
    <source>
        <strain evidence="2 3">HLD2</strain>
    </source>
</reference>
<dbReference type="EMBL" id="FMWD01000001">
    <property type="protein sequence ID" value="SCZ50507.1"/>
    <property type="molecule type" value="Genomic_DNA"/>
</dbReference>
<dbReference type="NCBIfam" id="NF008769">
    <property type="entry name" value="PRK11798.2-5"/>
    <property type="match status" value="1"/>
</dbReference>
<organism evidence="2 3">
    <name type="scientific">Thiohalomonas denitrificans</name>
    <dbReference type="NCBI Taxonomy" id="415747"/>
    <lineage>
        <taxon>Bacteria</taxon>
        <taxon>Pseudomonadati</taxon>
        <taxon>Pseudomonadota</taxon>
        <taxon>Gammaproteobacteria</taxon>
        <taxon>Thiohalomonadales</taxon>
        <taxon>Thiohalomonadaceae</taxon>
        <taxon>Thiohalomonas</taxon>
    </lineage>
</organism>
<sequence>MTPSRPYLLRALYEWILDNGMTPYLLVDAEQENVQVPEQFVENGKIVFNVSPSAIRNLELGNDWVLLDARFSGSPMQVSVPIMAVLAIYARENGKGMVFTDEEGGDQPPPSPPGGGDGDDKPKRPSLKVVK</sequence>
<dbReference type="SUPFAM" id="SSF101738">
    <property type="entry name" value="SspB-like"/>
    <property type="match status" value="1"/>
</dbReference>
<name>A0A1G5PM12_9GAMM</name>
<dbReference type="PANTHER" id="PTHR37486">
    <property type="entry name" value="STRINGENT STARVATION PROTEIN B"/>
    <property type="match status" value="1"/>
</dbReference>
<dbReference type="InterPro" id="IPR036760">
    <property type="entry name" value="SspB-like_sf"/>
</dbReference>
<dbReference type="Gene3D" id="2.30.30.220">
    <property type="entry name" value="SspB-like"/>
    <property type="match status" value="1"/>
</dbReference>
<dbReference type="GO" id="GO:0005829">
    <property type="term" value="C:cytosol"/>
    <property type="evidence" value="ECO:0007669"/>
    <property type="project" value="TreeGrafter"/>
</dbReference>
<dbReference type="GO" id="GO:0005840">
    <property type="term" value="C:ribosome"/>
    <property type="evidence" value="ECO:0007669"/>
    <property type="project" value="TreeGrafter"/>
</dbReference>
<dbReference type="OrthoDB" id="9797358at2"/>
<dbReference type="InterPro" id="IPR007481">
    <property type="entry name" value="SspB"/>
</dbReference>
<dbReference type="Pfam" id="PF04386">
    <property type="entry name" value="SspB"/>
    <property type="match status" value="1"/>
</dbReference>
<dbReference type="Proteomes" id="UP000199648">
    <property type="component" value="Unassembled WGS sequence"/>
</dbReference>
<dbReference type="PIRSF" id="PIRSF005276">
    <property type="entry name" value="SspB"/>
    <property type="match status" value="1"/>
</dbReference>
<dbReference type="PANTHER" id="PTHR37486:SF1">
    <property type="entry name" value="STRINGENT STARVATION PROTEIN B"/>
    <property type="match status" value="1"/>
</dbReference>
<feature type="region of interest" description="Disordered" evidence="1">
    <location>
        <begin position="97"/>
        <end position="131"/>
    </location>
</feature>
<proteinExistence type="predicted"/>
<dbReference type="GO" id="GO:0045732">
    <property type="term" value="P:positive regulation of protein catabolic process"/>
    <property type="evidence" value="ECO:0007669"/>
    <property type="project" value="TreeGrafter"/>
</dbReference>
<accession>A0A1G5PM12</accession>
<dbReference type="STRING" id="415747.SAMN03097708_00433"/>
<protein>
    <submittedName>
        <fullName evidence="2">Stringent starvation protein B</fullName>
    </submittedName>
</protein>
<evidence type="ECO:0000256" key="1">
    <source>
        <dbReference type="SAM" id="MobiDB-lite"/>
    </source>
</evidence>
<dbReference type="AlphaFoldDB" id="A0A1G5PM12"/>
<evidence type="ECO:0000313" key="2">
    <source>
        <dbReference type="EMBL" id="SCZ50507.1"/>
    </source>
</evidence>